<dbReference type="AlphaFoldDB" id="A0A0C1Z8M3"/>
<sequence length="124" mass="13636">MTIRLDDPARRYPAPAFAAPQTTLALARRALLGQVRVTLGEGPTLPPRDIGERASDLARRFEELRFDLVGRKLDGEQLSQEEEAILAAINAGLLASMPTPTPESDQVHAAVEEAKLLLERRRRG</sequence>
<dbReference type="Proteomes" id="UP000031599">
    <property type="component" value="Unassembled WGS sequence"/>
</dbReference>
<protein>
    <submittedName>
        <fullName evidence="1">Uncharacterized protein</fullName>
    </submittedName>
</protein>
<organism evidence="1 2">
    <name type="scientific">Enhygromyxa salina</name>
    <dbReference type="NCBI Taxonomy" id="215803"/>
    <lineage>
        <taxon>Bacteria</taxon>
        <taxon>Pseudomonadati</taxon>
        <taxon>Myxococcota</taxon>
        <taxon>Polyangia</taxon>
        <taxon>Nannocystales</taxon>
        <taxon>Nannocystaceae</taxon>
        <taxon>Enhygromyxa</taxon>
    </lineage>
</organism>
<gene>
    <name evidence="1" type="ORF">DB30_07390</name>
</gene>
<proteinExistence type="predicted"/>
<reference evidence="1 2" key="1">
    <citation type="submission" date="2014-12" db="EMBL/GenBank/DDBJ databases">
        <title>Genome assembly of Enhygromyxa salina DSM 15201.</title>
        <authorList>
            <person name="Sharma G."/>
            <person name="Subramanian S."/>
        </authorList>
    </citation>
    <scope>NUCLEOTIDE SEQUENCE [LARGE SCALE GENOMIC DNA]</scope>
    <source>
        <strain evidence="1 2">DSM 15201</strain>
    </source>
</reference>
<comment type="caution">
    <text evidence="1">The sequence shown here is derived from an EMBL/GenBank/DDBJ whole genome shotgun (WGS) entry which is preliminary data.</text>
</comment>
<name>A0A0C1Z8M3_9BACT</name>
<evidence type="ECO:0000313" key="1">
    <source>
        <dbReference type="EMBL" id="KIG13974.1"/>
    </source>
</evidence>
<accession>A0A0C1Z8M3</accession>
<evidence type="ECO:0000313" key="2">
    <source>
        <dbReference type="Proteomes" id="UP000031599"/>
    </source>
</evidence>
<dbReference type="RefSeq" id="WP_052554644.1">
    <property type="nucleotide sequence ID" value="NZ_JMCC02000083.1"/>
</dbReference>
<dbReference type="EMBL" id="JMCC02000083">
    <property type="protein sequence ID" value="KIG13974.1"/>
    <property type="molecule type" value="Genomic_DNA"/>
</dbReference>